<evidence type="ECO:0000313" key="1">
    <source>
        <dbReference type="EMBL" id="CAH6721984.1"/>
    </source>
</evidence>
<evidence type="ECO:0000313" key="2">
    <source>
        <dbReference type="Proteomes" id="UP001152531"/>
    </source>
</evidence>
<name>A0ACA9YAB9_9ASCO</name>
<keyword evidence="2" id="KW-1185">Reference proteome</keyword>
<keyword evidence="1" id="KW-0808">Transferase</keyword>
<dbReference type="EMBL" id="CALSDN010000007">
    <property type="protein sequence ID" value="CAH6721984.1"/>
    <property type="molecule type" value="Genomic_DNA"/>
</dbReference>
<gene>
    <name evidence="1" type="ORF">CLIB1444_07S06876</name>
</gene>
<dbReference type="Proteomes" id="UP001152531">
    <property type="component" value="Unassembled WGS sequence"/>
</dbReference>
<organism evidence="1 2">
    <name type="scientific">[Candida] jaroonii</name>
    <dbReference type="NCBI Taxonomy" id="467808"/>
    <lineage>
        <taxon>Eukaryota</taxon>
        <taxon>Fungi</taxon>
        <taxon>Dikarya</taxon>
        <taxon>Ascomycota</taxon>
        <taxon>Saccharomycotina</taxon>
        <taxon>Pichiomycetes</taxon>
        <taxon>Debaryomycetaceae</taxon>
        <taxon>Yamadazyma</taxon>
    </lineage>
</organism>
<proteinExistence type="predicted"/>
<sequence length="468" mass="54307">MSKIVVTEPFYLGRDDCGYCHGKKDERFANEYMKSILGPSESFTIGASIQFISTQDYDDFMNMGFRRSGDFLYKTDMLRNCCRYYTIRTNCRYLKVKKNHRQVINRFIAAISDNTSPTHNSNKNRKNKPFNLEDMMTAELNSKRFKTQFQPSTFTEEKYELYKKYQVKVHNDLPEDVSESQFKRFLCDSLFKEEEINGTDEEWDSLNSWVENAVNKKNPKAQRLGPTHECYYLDGKLIAFSVIDFLPSGVSSVYFVWDPDYAHLSLGTLSGLREILMVEKLSLDYYYLGYYIADCPKMVYKGQFGGELLDVCNETYYPLTEVEPYIKNSNLFVLGAKEQTQEFHLTSKYPQSVKTKENTIPLENIVDQIYNQQTFDNAQKTVDTLSKDVKLTDEFPPVVPGLIPVAQLQELIDSGNVEQITMGFYLRNSGKLIYKNFSEMNQSERSSFIICLRVFGFIKVSRIILVVL</sequence>
<accession>A0ACA9YAB9</accession>
<reference evidence="1" key="1">
    <citation type="submission" date="2022-06" db="EMBL/GenBank/DDBJ databases">
        <authorList>
            <person name="Legras J.-L."/>
            <person name="Devillers H."/>
            <person name="Grondin C."/>
        </authorList>
    </citation>
    <scope>NUCLEOTIDE SEQUENCE</scope>
    <source>
        <strain evidence="1">CLIB 1444</strain>
    </source>
</reference>
<comment type="caution">
    <text evidence="1">The sequence shown here is derived from an EMBL/GenBank/DDBJ whole genome shotgun (WGS) entry which is preliminary data.</text>
</comment>
<protein>
    <submittedName>
        <fullName evidence="1">Arginyl-tRNA--protein transferase 1</fullName>
    </submittedName>
</protein>